<gene>
    <name evidence="15" type="ORF">NWE54_27250</name>
</gene>
<dbReference type="PANTHER" id="PTHR46494:SF3">
    <property type="entry name" value="ZINC TRANSPORT PROTEIN ZNTB"/>
    <property type="match status" value="1"/>
</dbReference>
<dbReference type="GO" id="GO:0000287">
    <property type="term" value="F:magnesium ion binding"/>
    <property type="evidence" value="ECO:0007669"/>
    <property type="project" value="TreeGrafter"/>
</dbReference>
<evidence type="ECO:0000256" key="1">
    <source>
        <dbReference type="ARBA" id="ARBA00004651"/>
    </source>
</evidence>
<dbReference type="SUPFAM" id="SSF143865">
    <property type="entry name" value="CorA soluble domain-like"/>
    <property type="match status" value="1"/>
</dbReference>
<dbReference type="GO" id="GO:0015087">
    <property type="term" value="F:cobalt ion transmembrane transporter activity"/>
    <property type="evidence" value="ECO:0007669"/>
    <property type="project" value="TreeGrafter"/>
</dbReference>
<keyword evidence="5" id="KW-0997">Cell inner membrane</keyword>
<evidence type="ECO:0000256" key="7">
    <source>
        <dbReference type="ARBA" id="ARBA00022833"/>
    </source>
</evidence>
<proteinExistence type="inferred from homology"/>
<dbReference type="GO" id="GO:0050897">
    <property type="term" value="F:cobalt ion binding"/>
    <property type="evidence" value="ECO:0007669"/>
    <property type="project" value="TreeGrafter"/>
</dbReference>
<sequence>MAQHSVQDSAWLCEAADNRLQPGSDRAMLNAFPIEEASTLEADAIARDVLWIDLLSPTSTELAKVEETIGTKLPSLGALSEIEASSRLRNQDGVLYMSTPSAARHPEGAQATPPLGFVLSAERLITVRFMALPTFDAVAGKFASRQNAPKSSLEVFTSLCEEIVDRIADLLEHLAGELNALSADAFHADDTRGRNAPRANRILRVQLRQVGRLGDRFSEIRDGLQGLARIVTYADQHCCDWVNGALKPRLDSLRQDIHSLTDYEEQLANKVQFVLDALVGLIGIAQNDLFKVLTIVSIVGIPPTLMAGVYGMNFKNMPEYDWAWGYQYGWAVILLSAIIPLAWFKIKGWF</sequence>
<dbReference type="GO" id="GO:0015095">
    <property type="term" value="F:magnesium ion transmembrane transporter activity"/>
    <property type="evidence" value="ECO:0007669"/>
    <property type="project" value="TreeGrafter"/>
</dbReference>
<evidence type="ECO:0000256" key="2">
    <source>
        <dbReference type="ARBA" id="ARBA00009765"/>
    </source>
</evidence>
<reference evidence="15" key="1">
    <citation type="submission" date="2022-08" db="EMBL/GenBank/DDBJ databases">
        <title>Complete Genome Sequences of 2 Bosea sp. soil isolates.</title>
        <authorList>
            <person name="Alvarez Arevalo M."/>
            <person name="Sterndorff E.B."/>
            <person name="Faurdal D."/>
            <person name="Joergensen T.S."/>
            <person name="Weber T."/>
        </authorList>
    </citation>
    <scope>NUCLEOTIDE SEQUENCE</scope>
    <source>
        <strain evidence="15">NBC_00436</strain>
        <plasmid evidence="15">pNBC436</plasmid>
    </source>
</reference>
<keyword evidence="3" id="KW-0813">Transport</keyword>
<evidence type="ECO:0000256" key="13">
    <source>
        <dbReference type="ARBA" id="ARBA00045497"/>
    </source>
</evidence>
<protein>
    <submittedName>
        <fullName evidence="15">Magnesium transporter CorA family protein</fullName>
    </submittedName>
</protein>
<dbReference type="InterPro" id="IPR002523">
    <property type="entry name" value="MgTranspt_CorA/ZnTranspt_ZntB"/>
</dbReference>
<dbReference type="Gene3D" id="1.20.58.340">
    <property type="entry name" value="Magnesium transport protein CorA, transmembrane region"/>
    <property type="match status" value="2"/>
</dbReference>
<evidence type="ECO:0000313" key="15">
    <source>
        <dbReference type="EMBL" id="UZF89996.1"/>
    </source>
</evidence>
<dbReference type="AlphaFoldDB" id="A0A9E8CU72"/>
<feature type="transmembrane region" description="Helical" evidence="14">
    <location>
        <begin position="324"/>
        <end position="344"/>
    </location>
</feature>
<evidence type="ECO:0000256" key="9">
    <source>
        <dbReference type="ARBA" id="ARBA00022989"/>
    </source>
</evidence>
<keyword evidence="7" id="KW-0862">Zinc</keyword>
<evidence type="ECO:0000256" key="14">
    <source>
        <dbReference type="SAM" id="Phobius"/>
    </source>
</evidence>
<feature type="transmembrane region" description="Helical" evidence="14">
    <location>
        <begin position="292"/>
        <end position="312"/>
    </location>
</feature>
<evidence type="ECO:0000256" key="6">
    <source>
        <dbReference type="ARBA" id="ARBA00022692"/>
    </source>
</evidence>
<dbReference type="InterPro" id="IPR045861">
    <property type="entry name" value="CorA_cytoplasmic_dom"/>
</dbReference>
<evidence type="ECO:0000256" key="3">
    <source>
        <dbReference type="ARBA" id="ARBA00022448"/>
    </source>
</evidence>
<comment type="subcellular location">
    <subcellularLocation>
        <location evidence="1">Cell membrane</location>
        <topology evidence="1">Multi-pass membrane protein</topology>
    </subcellularLocation>
</comment>
<evidence type="ECO:0000256" key="4">
    <source>
        <dbReference type="ARBA" id="ARBA00022475"/>
    </source>
</evidence>
<dbReference type="FunFam" id="1.20.58.340:FF:000004">
    <property type="entry name" value="Magnesium transport protein CorA"/>
    <property type="match status" value="1"/>
</dbReference>
<dbReference type="Gene3D" id="3.30.460.20">
    <property type="entry name" value="CorA soluble domain-like"/>
    <property type="match status" value="1"/>
</dbReference>
<organism evidence="15">
    <name type="scientific">Bosea sp. NBC_00436</name>
    <dbReference type="NCBI Taxonomy" id="2969620"/>
    <lineage>
        <taxon>Bacteria</taxon>
        <taxon>Pseudomonadati</taxon>
        <taxon>Pseudomonadota</taxon>
        <taxon>Alphaproteobacteria</taxon>
        <taxon>Hyphomicrobiales</taxon>
        <taxon>Boseaceae</taxon>
        <taxon>Bosea</taxon>
    </lineage>
</organism>
<evidence type="ECO:0000256" key="8">
    <source>
        <dbReference type="ARBA" id="ARBA00022842"/>
    </source>
</evidence>
<keyword evidence="6 14" id="KW-0812">Transmembrane</keyword>
<geneLocation type="plasmid" evidence="15">
    <name>pNBC436</name>
</geneLocation>
<keyword evidence="8" id="KW-0460">Magnesium</keyword>
<dbReference type="SUPFAM" id="SSF144083">
    <property type="entry name" value="Magnesium transport protein CorA, transmembrane region"/>
    <property type="match status" value="1"/>
</dbReference>
<keyword evidence="4" id="KW-1003">Cell membrane</keyword>
<dbReference type="Pfam" id="PF01544">
    <property type="entry name" value="CorA"/>
    <property type="match status" value="1"/>
</dbReference>
<comment type="similarity">
    <text evidence="2">Belongs to the CorA metal ion transporter (MIT) (TC 1.A.35) family.</text>
</comment>
<accession>A0A9E8CU72</accession>
<evidence type="ECO:0000256" key="12">
    <source>
        <dbReference type="ARBA" id="ARBA00034269"/>
    </source>
</evidence>
<evidence type="ECO:0000256" key="11">
    <source>
        <dbReference type="ARBA" id="ARBA00023136"/>
    </source>
</evidence>
<name>A0A9E8CU72_9HYPH</name>
<dbReference type="GO" id="GO:0005886">
    <property type="term" value="C:plasma membrane"/>
    <property type="evidence" value="ECO:0007669"/>
    <property type="project" value="UniProtKB-SubCell"/>
</dbReference>
<keyword evidence="15" id="KW-0614">Plasmid</keyword>
<keyword evidence="10" id="KW-0406">Ion transport</keyword>
<evidence type="ECO:0000256" key="5">
    <source>
        <dbReference type="ARBA" id="ARBA00022519"/>
    </source>
</evidence>
<dbReference type="PANTHER" id="PTHR46494">
    <property type="entry name" value="CORA FAMILY METAL ION TRANSPORTER (EUROFUNG)"/>
    <property type="match status" value="1"/>
</dbReference>
<dbReference type="EMBL" id="CP102775">
    <property type="protein sequence ID" value="UZF89996.1"/>
    <property type="molecule type" value="Genomic_DNA"/>
</dbReference>
<keyword evidence="9 14" id="KW-1133">Transmembrane helix</keyword>
<keyword evidence="11 14" id="KW-0472">Membrane</keyword>
<comment type="catalytic activity">
    <reaction evidence="12">
        <text>Mg(2+)(in) = Mg(2+)(out)</text>
        <dbReference type="Rhea" id="RHEA:29827"/>
        <dbReference type="ChEBI" id="CHEBI:18420"/>
    </reaction>
</comment>
<dbReference type="CDD" id="cd12837">
    <property type="entry name" value="EcCorA-like_u1"/>
    <property type="match status" value="1"/>
</dbReference>
<dbReference type="InterPro" id="IPR045863">
    <property type="entry name" value="CorA_TM1_TM2"/>
</dbReference>
<comment type="function">
    <text evidence="13">Mediates influx of magnesium ions. Alternates between open and closed states. Activated by low cytoplasmic Mg(2+) levels. Inactive when cytoplasmic Mg(2+) levels are high.</text>
</comment>
<evidence type="ECO:0000256" key="10">
    <source>
        <dbReference type="ARBA" id="ARBA00023065"/>
    </source>
</evidence>